<dbReference type="PANTHER" id="PTHR11730:SF95">
    <property type="entry name" value="AMMONIUM TRANSPORTER 1 MEMBER 3"/>
    <property type="match status" value="1"/>
</dbReference>
<dbReference type="Gene3D" id="1.10.3430.10">
    <property type="entry name" value="Ammonium transporter AmtB like domains"/>
    <property type="match status" value="1"/>
</dbReference>
<evidence type="ECO:0000256" key="4">
    <source>
        <dbReference type="ARBA" id="ARBA00023136"/>
    </source>
</evidence>
<evidence type="ECO:0000256" key="3">
    <source>
        <dbReference type="ARBA" id="ARBA00022989"/>
    </source>
</evidence>
<comment type="subcellular location">
    <subcellularLocation>
        <location evidence="1">Membrane</location>
        <topology evidence="1">Multi-pass membrane protein</topology>
    </subcellularLocation>
</comment>
<dbReference type="PANTHER" id="PTHR11730">
    <property type="entry name" value="AMMONIUM TRANSPORTER"/>
    <property type="match status" value="1"/>
</dbReference>
<dbReference type="AlphaFoldDB" id="A0A843VHS6"/>
<dbReference type="GO" id="GO:0097272">
    <property type="term" value="P:ammonium homeostasis"/>
    <property type="evidence" value="ECO:0007669"/>
    <property type="project" value="TreeGrafter"/>
</dbReference>
<dbReference type="Pfam" id="PF00909">
    <property type="entry name" value="Ammonium_transp"/>
    <property type="match status" value="1"/>
</dbReference>
<accession>A0A843VHS6</accession>
<dbReference type="InterPro" id="IPR029020">
    <property type="entry name" value="Ammonium/urea_transptr"/>
</dbReference>
<evidence type="ECO:0000313" key="7">
    <source>
        <dbReference type="Proteomes" id="UP000652761"/>
    </source>
</evidence>
<keyword evidence="2" id="KW-0812">Transmembrane</keyword>
<name>A0A843VHS6_COLES</name>
<proteinExistence type="predicted"/>
<comment type="caution">
    <text evidence="6">The sequence shown here is derived from an EMBL/GenBank/DDBJ whole genome shotgun (WGS) entry which is preliminary data.</text>
</comment>
<keyword evidence="4" id="KW-0472">Membrane</keyword>
<gene>
    <name evidence="6" type="ORF">Taro_025850</name>
</gene>
<protein>
    <recommendedName>
        <fullName evidence="5">Ammonium transporter AmtB-like domain-containing protein</fullName>
    </recommendedName>
</protein>
<sequence length="179" mass="19814">RSRTLWPARAHTQRGRERERESTLFALFVIRIHIWVEQRASRCQRKSIISSPCLGGGSPYLVKAADGHLVADESSEVLINKKNGLLGGFVVITSRCPVWNCGRPLCAGSSRRELLLGLNEAALRMRYDDPLEAAQLHGCCGTWGLLFTGLFAKEELVVQVGVRRPFGVLMEGGWELLAA</sequence>
<feature type="domain" description="Ammonium transporter AmtB-like" evidence="5">
    <location>
        <begin position="82"/>
        <end position="176"/>
    </location>
</feature>
<feature type="non-terminal residue" evidence="6">
    <location>
        <position position="179"/>
    </location>
</feature>
<dbReference type="GO" id="GO:0008519">
    <property type="term" value="F:ammonium channel activity"/>
    <property type="evidence" value="ECO:0007669"/>
    <property type="project" value="InterPro"/>
</dbReference>
<dbReference type="SUPFAM" id="SSF111352">
    <property type="entry name" value="Ammonium transporter"/>
    <property type="match status" value="1"/>
</dbReference>
<dbReference type="Proteomes" id="UP000652761">
    <property type="component" value="Unassembled WGS sequence"/>
</dbReference>
<evidence type="ECO:0000259" key="5">
    <source>
        <dbReference type="Pfam" id="PF00909"/>
    </source>
</evidence>
<dbReference type="EMBL" id="NMUH01001531">
    <property type="protein sequence ID" value="MQL93210.1"/>
    <property type="molecule type" value="Genomic_DNA"/>
</dbReference>
<evidence type="ECO:0000313" key="6">
    <source>
        <dbReference type="EMBL" id="MQL93210.1"/>
    </source>
</evidence>
<evidence type="ECO:0000256" key="2">
    <source>
        <dbReference type="ARBA" id="ARBA00022692"/>
    </source>
</evidence>
<dbReference type="InterPro" id="IPR024041">
    <property type="entry name" value="NH4_transpt_AmtB-like_dom"/>
</dbReference>
<dbReference type="OrthoDB" id="1731857at2759"/>
<organism evidence="6 7">
    <name type="scientific">Colocasia esculenta</name>
    <name type="common">Wild taro</name>
    <name type="synonym">Arum esculentum</name>
    <dbReference type="NCBI Taxonomy" id="4460"/>
    <lineage>
        <taxon>Eukaryota</taxon>
        <taxon>Viridiplantae</taxon>
        <taxon>Streptophyta</taxon>
        <taxon>Embryophyta</taxon>
        <taxon>Tracheophyta</taxon>
        <taxon>Spermatophyta</taxon>
        <taxon>Magnoliopsida</taxon>
        <taxon>Liliopsida</taxon>
        <taxon>Araceae</taxon>
        <taxon>Aroideae</taxon>
        <taxon>Colocasieae</taxon>
        <taxon>Colocasia</taxon>
    </lineage>
</organism>
<reference evidence="6" key="1">
    <citation type="submission" date="2017-07" db="EMBL/GenBank/DDBJ databases">
        <title>Taro Niue Genome Assembly and Annotation.</title>
        <authorList>
            <person name="Atibalentja N."/>
            <person name="Keating K."/>
            <person name="Fields C.J."/>
        </authorList>
    </citation>
    <scope>NUCLEOTIDE SEQUENCE</scope>
    <source>
        <strain evidence="6">Niue_2</strain>
        <tissue evidence="6">Leaf</tissue>
    </source>
</reference>
<keyword evidence="3" id="KW-1133">Transmembrane helix</keyword>
<evidence type="ECO:0000256" key="1">
    <source>
        <dbReference type="ARBA" id="ARBA00004141"/>
    </source>
</evidence>
<keyword evidence="7" id="KW-1185">Reference proteome</keyword>
<dbReference type="GO" id="GO:0005886">
    <property type="term" value="C:plasma membrane"/>
    <property type="evidence" value="ECO:0007669"/>
    <property type="project" value="TreeGrafter"/>
</dbReference>